<dbReference type="InterPro" id="IPR020846">
    <property type="entry name" value="MFS_dom"/>
</dbReference>
<protein>
    <submittedName>
        <fullName evidence="9">MFS-family transporter</fullName>
    </submittedName>
</protein>
<dbReference type="GO" id="GO:0022857">
    <property type="term" value="F:transmembrane transporter activity"/>
    <property type="evidence" value="ECO:0007669"/>
    <property type="project" value="InterPro"/>
</dbReference>
<comment type="subcellular location">
    <subcellularLocation>
        <location evidence="1">Cell membrane</location>
        <topology evidence="1">Multi-pass membrane protein</topology>
    </subcellularLocation>
</comment>
<dbReference type="SUPFAM" id="SSF103473">
    <property type="entry name" value="MFS general substrate transporter"/>
    <property type="match status" value="1"/>
</dbReference>
<dbReference type="InterPro" id="IPR011701">
    <property type="entry name" value="MFS"/>
</dbReference>
<feature type="domain" description="Major facilitator superfamily (MFS) profile" evidence="8">
    <location>
        <begin position="84"/>
        <end position="569"/>
    </location>
</feature>
<dbReference type="Gene3D" id="1.20.1720.10">
    <property type="entry name" value="Multidrug resistance protein D"/>
    <property type="match status" value="1"/>
</dbReference>
<keyword evidence="3" id="KW-0812">Transmembrane</keyword>
<gene>
    <name evidence="9" type="ORF">SSDG_02192</name>
</gene>
<name>B5HAB2_STRE2</name>
<dbReference type="AlphaFoldDB" id="B5HAB2"/>
<dbReference type="Proteomes" id="UP000002805">
    <property type="component" value="Chromosome"/>
</dbReference>
<dbReference type="EMBL" id="CM000950">
    <property type="protein sequence ID" value="EDY63773.1"/>
    <property type="molecule type" value="Genomic_DNA"/>
</dbReference>
<proteinExistence type="predicted"/>
<keyword evidence="6" id="KW-0046">Antibiotic resistance</keyword>
<feature type="region of interest" description="Disordered" evidence="7">
    <location>
        <begin position="1"/>
        <end position="69"/>
    </location>
</feature>
<evidence type="ECO:0000256" key="1">
    <source>
        <dbReference type="ARBA" id="ARBA00004651"/>
    </source>
</evidence>
<reference evidence="10" key="2">
    <citation type="submission" date="2009-10" db="EMBL/GenBank/DDBJ databases">
        <title>The genome sequence of Streptomyces pristinaespiralis strain ATCC 25486.</title>
        <authorList>
            <consortium name="The Broad Institute Genome Sequencing Platform"/>
            <consortium name="Broad Institute Microbial Sequencing Center"/>
            <person name="Fischbach M."/>
            <person name="Godfrey P."/>
            <person name="Ward D."/>
            <person name="Young S."/>
            <person name="Zeng Q."/>
            <person name="Koehrsen M."/>
            <person name="Alvarado L."/>
            <person name="Berlin A.M."/>
            <person name="Bochicchio J."/>
            <person name="Borenstein D."/>
            <person name="Chapman S.B."/>
            <person name="Chen Z."/>
            <person name="Engels R."/>
            <person name="Freedman E."/>
            <person name="Gellesch M."/>
            <person name="Goldberg J."/>
            <person name="Griggs A."/>
            <person name="Gujja S."/>
            <person name="Heilman E.R."/>
            <person name="Heiman D.I."/>
            <person name="Hepburn T.A."/>
            <person name="Howarth C."/>
            <person name="Jen D."/>
            <person name="Larson L."/>
            <person name="Lewis B."/>
            <person name="Mehta T."/>
            <person name="Park D."/>
            <person name="Pearson M."/>
            <person name="Richards J."/>
            <person name="Roberts A."/>
            <person name="Saif S."/>
            <person name="Shea T.D."/>
            <person name="Shenoy N."/>
            <person name="Sisk P."/>
            <person name="Stolte C."/>
            <person name="Sykes S.N."/>
            <person name="Thomson T."/>
            <person name="Walk T."/>
            <person name="White J."/>
            <person name="Yandava C."/>
            <person name="Straight P."/>
            <person name="Clardy J."/>
            <person name="Hung D."/>
            <person name="Kolter R."/>
            <person name="Mekalanos J."/>
            <person name="Walker S."/>
            <person name="Walsh C.T."/>
            <person name="Wieland-Brown L.C."/>
            <person name="Haas B."/>
            <person name="Nusbaum C."/>
            <person name="Birren B."/>
        </authorList>
    </citation>
    <scope>NUCLEOTIDE SEQUENCE [LARGE SCALE GENOMIC DNA]</scope>
    <source>
        <strain evidence="10">ATCC 25486 / DSM 40338 / CBS 914.69 / JCM 4507 / NBRC 13074 / NRRL 2958 / 5647</strain>
    </source>
</reference>
<evidence type="ECO:0000256" key="5">
    <source>
        <dbReference type="ARBA" id="ARBA00023136"/>
    </source>
</evidence>
<keyword evidence="10" id="KW-1185">Reference proteome</keyword>
<reference evidence="10" key="1">
    <citation type="submission" date="2008-02" db="EMBL/GenBank/DDBJ databases">
        <authorList>
            <consortium name="The Broad Institute Genome Sequencing Platform"/>
            <person name="Fischbach M."/>
            <person name="Ward D."/>
            <person name="Young S."/>
            <person name="Jaffe D."/>
            <person name="Gnerre S."/>
            <person name="Berlin A."/>
            <person name="Heiman D."/>
            <person name="Hepburn T."/>
            <person name="Sykes S."/>
            <person name="Alvarado L."/>
            <person name="Kodira C.D."/>
            <person name="Straight P."/>
            <person name="Clardy J."/>
            <person name="Hung D."/>
            <person name="Kolter R."/>
            <person name="Mekalanos J."/>
            <person name="Walker S."/>
            <person name="Walsh C.T."/>
            <person name="Lander E."/>
            <person name="Galagan J."/>
            <person name="Nusbaum C."/>
            <person name="Birren B."/>
        </authorList>
    </citation>
    <scope>NUCLEOTIDE SEQUENCE [LARGE SCALE GENOMIC DNA]</scope>
    <source>
        <strain evidence="10">ATCC 25486 / DSM 40338 / CBS 914.69 / JCM 4507 / NBRC 13074 / NRRL 2958 / 5647</strain>
    </source>
</reference>
<sequence>MGQPGVTGHLLALRPARPDRRGAAQGDGPLGVRLLPGRPGQPAGRLGRRRRASHPQRGRQVSSSTDELSAAAPEKPVIAHGRLVLAAACLGLFMSFIEVTAAISTLRALQVDMHVAPADLSWVSSMYTLVVAACVLSGGALGERFGRRRVFLVGVVALAAGSLVVAGASGYPQVLVGRAISGVGGALVLPTSLAIITTTFFVDLPRMLRYITIWVSVSGIGLAVGPLLGGALLNLYDWPAVYLVNTPVAVVTVAVTLYAVKETSVPNRPLDLWGQFLSVVGLGTLVYGIAVGGRTGYDDPVVVASLVVAVVALTALVLVERRAPMPMLDVRMMGSLRVSATLVVAASALFTFVGVVFLEVLFLQRVQGAEPLDTGVQLLPAMVSFVLATLVAQRIAAKVGPGRLLAAGSLVAGVAAVVLVAQQPDSAYGVTALGLTLLGLGSGLVVAPSTAAAFAVVEPAQMGSASNAVTAFRQVGSVLATSVLGAVLAMRFVGALPDKLAAAQVPPGTAAAVVDVARSGGNGDGRSTAEVTEAVNASFTAGIHTGLWVVAGVSFLALLLSLVFLTRTPQGSK</sequence>
<evidence type="ECO:0000256" key="7">
    <source>
        <dbReference type="SAM" id="MobiDB-lite"/>
    </source>
</evidence>
<dbReference type="PANTHER" id="PTHR42718">
    <property type="entry name" value="MAJOR FACILITATOR SUPERFAMILY MULTIDRUG TRANSPORTER MFSC"/>
    <property type="match status" value="1"/>
</dbReference>
<organism evidence="9 10">
    <name type="scientific">Streptomyces pristinaespiralis (strain ATCC 25486 / DSM 40338 / CBS 914.69 / JCM 4507 / KCC S-0507 / NBRC 13074 / NRRL 2958 / 5647)</name>
    <dbReference type="NCBI Taxonomy" id="457429"/>
    <lineage>
        <taxon>Bacteria</taxon>
        <taxon>Bacillati</taxon>
        <taxon>Actinomycetota</taxon>
        <taxon>Actinomycetes</taxon>
        <taxon>Kitasatosporales</taxon>
        <taxon>Streptomycetaceae</taxon>
        <taxon>Streptomyces</taxon>
    </lineage>
</organism>
<dbReference type="HOGENOM" id="CLU_000960_28_2_11"/>
<dbReference type="InterPro" id="IPR036259">
    <property type="entry name" value="MFS_trans_sf"/>
</dbReference>
<dbReference type="CDD" id="cd17321">
    <property type="entry name" value="MFS_MMR_MDR_like"/>
    <property type="match status" value="1"/>
</dbReference>
<keyword evidence="5" id="KW-0472">Membrane</keyword>
<evidence type="ECO:0000313" key="10">
    <source>
        <dbReference type="Proteomes" id="UP000002805"/>
    </source>
</evidence>
<keyword evidence="2" id="KW-0813">Transport</keyword>
<feature type="compositionally biased region" description="Basic residues" evidence="7">
    <location>
        <begin position="46"/>
        <end position="57"/>
    </location>
</feature>
<dbReference type="PROSITE" id="PS50850">
    <property type="entry name" value="MFS"/>
    <property type="match status" value="1"/>
</dbReference>
<dbReference type="Pfam" id="PF07690">
    <property type="entry name" value="MFS_1"/>
    <property type="match status" value="1"/>
</dbReference>
<dbReference type="Gene3D" id="1.20.1250.20">
    <property type="entry name" value="MFS general substrate transporter like domains"/>
    <property type="match status" value="1"/>
</dbReference>
<keyword evidence="4" id="KW-1133">Transmembrane helix</keyword>
<dbReference type="GO" id="GO:0046677">
    <property type="term" value="P:response to antibiotic"/>
    <property type="evidence" value="ECO:0007669"/>
    <property type="project" value="UniProtKB-KW"/>
</dbReference>
<evidence type="ECO:0000256" key="6">
    <source>
        <dbReference type="ARBA" id="ARBA00023251"/>
    </source>
</evidence>
<dbReference type="PANTHER" id="PTHR42718:SF9">
    <property type="entry name" value="MAJOR FACILITATOR SUPERFAMILY MULTIDRUG TRANSPORTER MFSC"/>
    <property type="match status" value="1"/>
</dbReference>
<dbReference type="eggNOG" id="COG0477">
    <property type="taxonomic scope" value="Bacteria"/>
</dbReference>
<evidence type="ECO:0000259" key="8">
    <source>
        <dbReference type="PROSITE" id="PS50850"/>
    </source>
</evidence>
<evidence type="ECO:0000256" key="2">
    <source>
        <dbReference type="ARBA" id="ARBA00022448"/>
    </source>
</evidence>
<dbReference type="GO" id="GO:0005886">
    <property type="term" value="C:plasma membrane"/>
    <property type="evidence" value="ECO:0007669"/>
    <property type="project" value="UniProtKB-SubCell"/>
</dbReference>
<accession>B5HAB2</accession>
<evidence type="ECO:0000256" key="3">
    <source>
        <dbReference type="ARBA" id="ARBA00022692"/>
    </source>
</evidence>
<evidence type="ECO:0000313" key="9">
    <source>
        <dbReference type="EMBL" id="EDY63773.1"/>
    </source>
</evidence>
<evidence type="ECO:0000256" key="4">
    <source>
        <dbReference type="ARBA" id="ARBA00022989"/>
    </source>
</evidence>